<dbReference type="PROSITE" id="PS00676">
    <property type="entry name" value="SIGMA54_INTERACT_2"/>
    <property type="match status" value="1"/>
</dbReference>
<accession>A0A7C1BG04</accession>
<dbReference type="PROSITE" id="PS50051">
    <property type="entry name" value="MCM_2"/>
    <property type="match status" value="1"/>
</dbReference>
<dbReference type="PANTHER" id="PTHR32039">
    <property type="entry name" value="MAGNESIUM-CHELATASE SUBUNIT CHLI"/>
    <property type="match status" value="1"/>
</dbReference>
<dbReference type="InterPro" id="IPR000523">
    <property type="entry name" value="Mg_chelatse_chII-like_cat_dom"/>
</dbReference>
<dbReference type="InterPro" id="IPR003593">
    <property type="entry name" value="AAA+_ATPase"/>
</dbReference>
<dbReference type="Pfam" id="PF01078">
    <property type="entry name" value="Mg_chelatase"/>
    <property type="match status" value="1"/>
</dbReference>
<evidence type="ECO:0000256" key="3">
    <source>
        <dbReference type="ARBA" id="ARBA00022840"/>
    </source>
</evidence>
<protein>
    <submittedName>
        <fullName evidence="5">ATP-binding protein</fullName>
    </submittedName>
</protein>
<dbReference type="EMBL" id="DRBW01000141">
    <property type="protein sequence ID" value="HDM90248.1"/>
    <property type="molecule type" value="Genomic_DNA"/>
</dbReference>
<dbReference type="SMART" id="SM00382">
    <property type="entry name" value="AAA"/>
    <property type="match status" value="1"/>
</dbReference>
<dbReference type="GO" id="GO:0005524">
    <property type="term" value="F:ATP binding"/>
    <property type="evidence" value="ECO:0007669"/>
    <property type="project" value="UniProtKB-KW"/>
</dbReference>
<dbReference type="Gene3D" id="3.40.50.300">
    <property type="entry name" value="P-loop containing nucleotide triphosphate hydrolases"/>
    <property type="match status" value="1"/>
</dbReference>
<dbReference type="PRINTS" id="PR01657">
    <property type="entry name" value="MCMFAMILY"/>
</dbReference>
<dbReference type="InterPro" id="IPR001208">
    <property type="entry name" value="MCM_dom"/>
</dbReference>
<dbReference type="NCBIfam" id="TIGR00368">
    <property type="entry name" value="YifB family Mg chelatase-like AAA ATPase"/>
    <property type="match status" value="1"/>
</dbReference>
<evidence type="ECO:0000256" key="1">
    <source>
        <dbReference type="ARBA" id="ARBA00006354"/>
    </source>
</evidence>
<dbReference type="InterPro" id="IPR004482">
    <property type="entry name" value="Mg_chelat-rel"/>
</dbReference>
<dbReference type="SUPFAM" id="SSF52540">
    <property type="entry name" value="P-loop containing nucleoside triphosphate hydrolases"/>
    <property type="match status" value="1"/>
</dbReference>
<dbReference type="GO" id="GO:0003677">
    <property type="term" value="F:DNA binding"/>
    <property type="evidence" value="ECO:0007669"/>
    <property type="project" value="InterPro"/>
</dbReference>
<dbReference type="Pfam" id="PF13335">
    <property type="entry name" value="Mg_chelatase_C"/>
    <property type="match status" value="1"/>
</dbReference>
<dbReference type="AlphaFoldDB" id="A0A7C1BG04"/>
<keyword evidence="3 5" id="KW-0067">ATP-binding</keyword>
<dbReference type="PANTHER" id="PTHR32039:SF7">
    <property type="entry name" value="COMPETENCE PROTEIN COMM"/>
    <property type="match status" value="1"/>
</dbReference>
<dbReference type="Pfam" id="PF13541">
    <property type="entry name" value="ChlI"/>
    <property type="match status" value="1"/>
</dbReference>
<organism evidence="5">
    <name type="scientific">candidate division WOR-3 bacterium</name>
    <dbReference type="NCBI Taxonomy" id="2052148"/>
    <lineage>
        <taxon>Bacteria</taxon>
        <taxon>Bacteria division WOR-3</taxon>
    </lineage>
</organism>
<feature type="domain" description="MCM C-terminal AAA(+) ATPase" evidence="4">
    <location>
        <begin position="293"/>
        <end position="351"/>
    </location>
</feature>
<dbReference type="InterPro" id="IPR025158">
    <property type="entry name" value="Mg_chelat-rel_C"/>
</dbReference>
<dbReference type="SUPFAM" id="SSF54211">
    <property type="entry name" value="Ribosomal protein S5 domain 2-like"/>
    <property type="match status" value="1"/>
</dbReference>
<name>A0A7C1BG04_UNCW3</name>
<dbReference type="InterPro" id="IPR045006">
    <property type="entry name" value="CHLI-like"/>
</dbReference>
<comment type="caution">
    <text evidence="5">The sequence shown here is derived from an EMBL/GenBank/DDBJ whole genome shotgun (WGS) entry which is preliminary data.</text>
</comment>
<gene>
    <name evidence="5" type="ORF">ENG67_03455</name>
</gene>
<reference evidence="5" key="1">
    <citation type="journal article" date="2020" name="mSystems">
        <title>Genome- and Community-Level Interaction Insights into Carbon Utilization and Element Cycling Functions of Hydrothermarchaeota in Hydrothermal Sediment.</title>
        <authorList>
            <person name="Zhou Z."/>
            <person name="Liu Y."/>
            <person name="Xu W."/>
            <person name="Pan J."/>
            <person name="Luo Z.H."/>
            <person name="Li M."/>
        </authorList>
    </citation>
    <scope>NUCLEOTIDE SEQUENCE [LARGE SCALE GENOMIC DNA]</scope>
    <source>
        <strain evidence="5">HyVt-237</strain>
    </source>
</reference>
<dbReference type="InterPro" id="IPR027417">
    <property type="entry name" value="P-loop_NTPase"/>
</dbReference>
<evidence type="ECO:0000313" key="5">
    <source>
        <dbReference type="EMBL" id="HDM90248.1"/>
    </source>
</evidence>
<dbReference type="InterPro" id="IPR025943">
    <property type="entry name" value="Sigma_54_int_dom_ATP-bd_2"/>
</dbReference>
<comment type="similarity">
    <text evidence="1">Belongs to the Mg-chelatase subunits D/I family. ComM subfamily.</text>
</comment>
<dbReference type="InterPro" id="IPR014721">
    <property type="entry name" value="Ribsml_uS5_D2-typ_fold_subgr"/>
</dbReference>
<proteinExistence type="inferred from homology"/>
<evidence type="ECO:0000256" key="2">
    <source>
        <dbReference type="ARBA" id="ARBA00022741"/>
    </source>
</evidence>
<evidence type="ECO:0000259" key="4">
    <source>
        <dbReference type="PROSITE" id="PS50051"/>
    </source>
</evidence>
<sequence>MFSKVLSAAVLGVDGYLVEVEVDLGYGLPAFSIVGLPETAVRESRERVLSALKNSGFEIPAKKITVNLAPADIRKEGTSFDLPIAVGILKALEAINDAATDKVLFIGELSLDGRLKGVKGVLPMVMPLRHRGIERVVLPKDNSTEASLVDGLQVFGLRSLKETVEFLNGYLEIEPVRSDLQEIFRMHSEYPVDFAEVKGQEGVKRAVEVAAAGSHNILMIGSPGSGKTMIARRIPTILPPMTLEEALETTKIHSVAGILPKKGAFVATRPFRAPHHTISSVGLIGGGANPRPGEVSLAHNGILFLDELPEFSRSTLEVLRQPLEDGIVSIARAKLTVSYPARFMLVAAMNPCPCGYLTDPYHECTCTLSAIQRYHSKISGPLVDRIDIHVEVAPVRYEDLKKWERGENSEAIRERVVRAREIQLHRFKGRKGVYFNSHMGPAELREYCRIDEASDKLLEEAIKRLGLSARAYHRILKVARTIADLEGETDIKAHHISEAIQYRALDRSSWFTGITHPGH</sequence>
<dbReference type="InterPro" id="IPR020568">
    <property type="entry name" value="Ribosomal_Su5_D2-typ_SF"/>
</dbReference>
<keyword evidence="2" id="KW-0547">Nucleotide-binding</keyword>
<dbReference type="Proteomes" id="UP000885931">
    <property type="component" value="Unassembled WGS sequence"/>
</dbReference>
<dbReference type="Gene3D" id="3.30.230.10">
    <property type="match status" value="1"/>
</dbReference>